<organism evidence="1 2">
    <name type="scientific">Thermoactinomyces mirandus</name>
    <dbReference type="NCBI Taxonomy" id="2756294"/>
    <lineage>
        <taxon>Bacteria</taxon>
        <taxon>Bacillati</taxon>
        <taxon>Bacillota</taxon>
        <taxon>Bacilli</taxon>
        <taxon>Bacillales</taxon>
        <taxon>Thermoactinomycetaceae</taxon>
        <taxon>Thermoactinomyces</taxon>
    </lineage>
</organism>
<comment type="caution">
    <text evidence="1">The sequence shown here is derived from an EMBL/GenBank/DDBJ whole genome shotgun (WGS) entry which is preliminary data.</text>
</comment>
<accession>A0A7W2AQB0</accession>
<proteinExistence type="predicted"/>
<protein>
    <submittedName>
        <fullName evidence="1">Uncharacterized protein</fullName>
    </submittedName>
</protein>
<evidence type="ECO:0000313" key="1">
    <source>
        <dbReference type="EMBL" id="MBA4601328.1"/>
    </source>
</evidence>
<dbReference type="EMBL" id="JACEOL010000009">
    <property type="protein sequence ID" value="MBA4601328.1"/>
    <property type="molecule type" value="Genomic_DNA"/>
</dbReference>
<dbReference type="Proteomes" id="UP000538292">
    <property type="component" value="Unassembled WGS sequence"/>
</dbReference>
<gene>
    <name evidence="1" type="ORF">H2C83_03120</name>
</gene>
<name>A0A7W2AQB0_9BACL</name>
<sequence>MHKINQMEEWEKELDNIDWKTMLDDINKALIDNLAAELGFPSYDRLEQASERVFKDFYVVHLSDGRWAWWNPTTYAKEDPLFFENKKDIIKYIAGVLNLERKDWKRLELGLDQVVQTRRCRCCQYEYNPLDPSRMSWDVDQEQAEFCSADCAMEYVLGEMKEHFGG</sequence>
<dbReference type="AlphaFoldDB" id="A0A7W2AQB0"/>
<evidence type="ECO:0000313" key="2">
    <source>
        <dbReference type="Proteomes" id="UP000538292"/>
    </source>
</evidence>
<dbReference type="RefSeq" id="WP_181737685.1">
    <property type="nucleotide sequence ID" value="NZ_JACEOL010000009.1"/>
</dbReference>
<keyword evidence="2" id="KW-1185">Reference proteome</keyword>
<reference evidence="1 2" key="1">
    <citation type="submission" date="2020-07" db="EMBL/GenBank/DDBJ databases">
        <title>Thermoactinomyces phylogeny.</title>
        <authorList>
            <person name="Dunlap C."/>
        </authorList>
    </citation>
    <scope>NUCLEOTIDE SEQUENCE [LARGE SCALE GENOMIC DNA]</scope>
    <source>
        <strain evidence="1 2">AMNI-1</strain>
    </source>
</reference>